<feature type="compositionally biased region" description="Polar residues" evidence="2">
    <location>
        <begin position="1"/>
        <end position="11"/>
    </location>
</feature>
<dbReference type="FunFam" id="2.20.70.10:FF:000001">
    <property type="entry name" value="Membrane-associated guanylate kinase, WW and PDZ domain-containing protein 1"/>
    <property type="match status" value="1"/>
</dbReference>
<dbReference type="PANTHER" id="PTHR10316">
    <property type="entry name" value="MEMBRANE ASSOCIATED GUANYLATE KINASE-RELATED"/>
    <property type="match status" value="1"/>
</dbReference>
<dbReference type="InterPro" id="IPR001202">
    <property type="entry name" value="WW_dom"/>
</dbReference>
<dbReference type="CDD" id="cd06731">
    <property type="entry name" value="PDZ1_MAGI-1_3-like"/>
    <property type="match status" value="1"/>
</dbReference>
<feature type="domain" description="PDZ" evidence="4">
    <location>
        <begin position="161"/>
        <end position="231"/>
    </location>
</feature>
<reference evidence="5" key="2">
    <citation type="submission" date="2022-10" db="EMBL/GenBank/DDBJ databases">
        <authorList>
            <consortium name="ENA_rothamsted_submissions"/>
            <consortium name="culmorum"/>
            <person name="King R."/>
        </authorList>
    </citation>
    <scope>NUCLEOTIDE SEQUENCE</scope>
</reference>
<feature type="domain" description="WW" evidence="3">
    <location>
        <begin position="97"/>
        <end position="130"/>
    </location>
</feature>
<dbReference type="SMART" id="SM00456">
    <property type="entry name" value="WW"/>
    <property type="match status" value="2"/>
</dbReference>
<evidence type="ECO:0000259" key="3">
    <source>
        <dbReference type="PROSITE" id="PS50020"/>
    </source>
</evidence>
<dbReference type="Pfam" id="PF00595">
    <property type="entry name" value="PDZ"/>
    <property type="match status" value="4"/>
</dbReference>
<dbReference type="Pfam" id="PF00397">
    <property type="entry name" value="WW"/>
    <property type="match status" value="2"/>
</dbReference>
<dbReference type="CDD" id="cd00201">
    <property type="entry name" value="WW"/>
    <property type="match status" value="2"/>
</dbReference>
<feature type="region of interest" description="Disordered" evidence="2">
    <location>
        <begin position="405"/>
        <end position="434"/>
    </location>
</feature>
<feature type="domain" description="PDZ" evidence="4">
    <location>
        <begin position="707"/>
        <end position="789"/>
    </location>
</feature>
<evidence type="ECO:0000313" key="6">
    <source>
        <dbReference type="Proteomes" id="UP001153737"/>
    </source>
</evidence>
<dbReference type="SUPFAM" id="SSF50156">
    <property type="entry name" value="PDZ domain-like"/>
    <property type="match status" value="4"/>
</dbReference>
<keyword evidence="1" id="KW-0677">Repeat</keyword>
<sequence>MSHTSEQNPLSQPLRVETDDTVHPDEENYFEEERNSFNHANNNDITDSLGPLPAKWEKAYTESGEVYFIDHSTGTSHWLDPRLSKFQKKTLEDCLDDELPYGWEKISDPHYGTYFIDHVNRRTQYENPVIQAKRAASQASARVSRTSFTKDPSELCGQRFKTSLVKSSRGLGFTIVGGDDGVDEFLQIKSVVPKGPAWLDGQLQMGDVIVFVNDTCVLGYTHNQIVRLFQSISVGSTVALEVCRGYPLPFDPNDPNTEVVTTIAVDSHLQAVSDDKCLVDTNYNFLDAEDTNDKSVLEPNNDIDDIIKSIGGISMGKVEVRVRIVKGNLGFGFTIADSACGQRVKKILDHQRCKNLMEDDILLEINGISLLNMSHDEVVQVLKDCPYNSEANICVQRGCPNKTPNIRNKPRKLDLRFSGKDTGSAYRSKTPTADIYSTQPREVLPTRPKTPLIDTRSLSKTPVKDINSNSNNELFKHEFSNENVGADRSRLRLSLIDNPDEEDIDEIDIANNQNKPPREFPPQMDMKYGLYMPIPHRYDCSCVYCTNPRTGALESIDPYENVKKYNGNDWWYQSQNNVEYLTTAVTLNRHDTGFGFRIIGGIEDKSQVAVGHIVAGGAADLDGRIRSGDEIVSVEGYSVLKASHRQVVQLINAAAARGQVSLILRRRVHPPPLPMNSAFWPQDNLAQMNNVGAPLVVANPHPGPAYDVTVQRTENEGFGFVIISSANKIGSTIGRLIEDSPAERCGKLRVGDYIVAVNHIDIMHLSHGDIVNLIKESGLSVTLTIAPNPDL</sequence>
<dbReference type="InterPro" id="IPR036034">
    <property type="entry name" value="PDZ_sf"/>
</dbReference>
<feature type="region of interest" description="Disordered" evidence="2">
    <location>
        <begin position="1"/>
        <end position="22"/>
    </location>
</feature>
<evidence type="ECO:0000256" key="1">
    <source>
        <dbReference type="ARBA" id="ARBA00022737"/>
    </source>
</evidence>
<accession>A0A9P0DNK8</accession>
<dbReference type="PROSITE" id="PS50020">
    <property type="entry name" value="WW_DOMAIN_2"/>
    <property type="match status" value="2"/>
</dbReference>
<dbReference type="Proteomes" id="UP001153737">
    <property type="component" value="Chromosome 14"/>
</dbReference>
<name>A0A9P0DNK8_PHACE</name>
<dbReference type="FunFam" id="2.30.42.10:FF:000005">
    <property type="entry name" value="Membrane associated guanylate kinase, WW and PDZ domain containing 1"/>
    <property type="match status" value="1"/>
</dbReference>
<dbReference type="SMART" id="SM00228">
    <property type="entry name" value="PDZ"/>
    <property type="match status" value="4"/>
</dbReference>
<protein>
    <submittedName>
        <fullName evidence="5">Uncharacterized protein</fullName>
    </submittedName>
</protein>
<reference evidence="5" key="1">
    <citation type="submission" date="2022-01" db="EMBL/GenBank/DDBJ databases">
        <authorList>
            <person name="King R."/>
        </authorList>
    </citation>
    <scope>NUCLEOTIDE SEQUENCE</scope>
</reference>
<dbReference type="EMBL" id="OU896720">
    <property type="protein sequence ID" value="CAH1153366.1"/>
    <property type="molecule type" value="Genomic_DNA"/>
</dbReference>
<dbReference type="FunFam" id="2.30.42.10:FF:000232">
    <property type="entry name" value="Uncharacterized protein, isoform A"/>
    <property type="match status" value="1"/>
</dbReference>
<dbReference type="CDD" id="cd06734">
    <property type="entry name" value="PDZ4_MAGI-1_3-like"/>
    <property type="match status" value="1"/>
</dbReference>
<dbReference type="Gene3D" id="2.20.70.10">
    <property type="match status" value="2"/>
</dbReference>
<dbReference type="PROSITE" id="PS50106">
    <property type="entry name" value="PDZ"/>
    <property type="match status" value="4"/>
</dbReference>
<evidence type="ECO:0000313" key="5">
    <source>
        <dbReference type="EMBL" id="CAH1153366.1"/>
    </source>
</evidence>
<keyword evidence="6" id="KW-1185">Reference proteome</keyword>
<feature type="domain" description="PDZ" evidence="4">
    <location>
        <begin position="584"/>
        <end position="666"/>
    </location>
</feature>
<gene>
    <name evidence="5" type="ORF">PHAECO_LOCUS4492</name>
</gene>
<feature type="compositionally biased region" description="Polar residues" evidence="2">
    <location>
        <begin position="425"/>
        <end position="434"/>
    </location>
</feature>
<dbReference type="Gene3D" id="2.30.42.10">
    <property type="match status" value="4"/>
</dbReference>
<evidence type="ECO:0000256" key="2">
    <source>
        <dbReference type="SAM" id="MobiDB-lite"/>
    </source>
</evidence>
<dbReference type="PROSITE" id="PS01159">
    <property type="entry name" value="WW_DOMAIN_1"/>
    <property type="match status" value="1"/>
</dbReference>
<dbReference type="GO" id="GO:0005737">
    <property type="term" value="C:cytoplasm"/>
    <property type="evidence" value="ECO:0007669"/>
    <property type="project" value="TreeGrafter"/>
</dbReference>
<organism evidence="5 6">
    <name type="scientific">Phaedon cochleariae</name>
    <name type="common">Mustard beetle</name>
    <dbReference type="NCBI Taxonomy" id="80249"/>
    <lineage>
        <taxon>Eukaryota</taxon>
        <taxon>Metazoa</taxon>
        <taxon>Ecdysozoa</taxon>
        <taxon>Arthropoda</taxon>
        <taxon>Hexapoda</taxon>
        <taxon>Insecta</taxon>
        <taxon>Pterygota</taxon>
        <taxon>Neoptera</taxon>
        <taxon>Endopterygota</taxon>
        <taxon>Coleoptera</taxon>
        <taxon>Polyphaga</taxon>
        <taxon>Cucujiformia</taxon>
        <taxon>Chrysomeloidea</taxon>
        <taxon>Chrysomelidae</taxon>
        <taxon>Chrysomelinae</taxon>
        <taxon>Chrysomelini</taxon>
        <taxon>Phaedon</taxon>
    </lineage>
</organism>
<dbReference type="SUPFAM" id="SSF51045">
    <property type="entry name" value="WW domain"/>
    <property type="match status" value="2"/>
</dbReference>
<proteinExistence type="predicted"/>
<dbReference type="OrthoDB" id="66881at2759"/>
<dbReference type="InterPro" id="IPR001478">
    <property type="entry name" value="PDZ"/>
</dbReference>
<evidence type="ECO:0000259" key="4">
    <source>
        <dbReference type="PROSITE" id="PS50106"/>
    </source>
</evidence>
<dbReference type="GO" id="GO:0007165">
    <property type="term" value="P:signal transduction"/>
    <property type="evidence" value="ECO:0007669"/>
    <property type="project" value="TreeGrafter"/>
</dbReference>
<dbReference type="FunFam" id="2.30.42.10:FF:000012">
    <property type="entry name" value="Membrane associated guanylate kinase, WW and PDZ domain containing 1"/>
    <property type="match status" value="1"/>
</dbReference>
<dbReference type="CDD" id="cd06733">
    <property type="entry name" value="PDZ3_MAGI-1_3-like"/>
    <property type="match status" value="1"/>
</dbReference>
<feature type="domain" description="WW" evidence="3">
    <location>
        <begin position="50"/>
        <end position="83"/>
    </location>
</feature>
<dbReference type="PANTHER" id="PTHR10316:SF40">
    <property type="entry name" value="LD27118P"/>
    <property type="match status" value="1"/>
</dbReference>
<dbReference type="FunFam" id="2.30.42.10:FF:000144">
    <property type="entry name" value="Membrane associated guanylate kinase, WW and PDZ domain containing 2"/>
    <property type="match status" value="1"/>
</dbReference>
<dbReference type="AlphaFoldDB" id="A0A9P0DNK8"/>
<dbReference type="CDD" id="cd06732">
    <property type="entry name" value="PDZ2_MAGI-1_3-like"/>
    <property type="match status" value="1"/>
</dbReference>
<dbReference type="InterPro" id="IPR036020">
    <property type="entry name" value="WW_dom_sf"/>
</dbReference>
<feature type="domain" description="PDZ" evidence="4">
    <location>
        <begin position="321"/>
        <end position="384"/>
    </location>
</feature>